<keyword evidence="1" id="KW-0694">RNA-binding</keyword>
<dbReference type="GO" id="GO:0003723">
    <property type="term" value="F:RNA binding"/>
    <property type="evidence" value="ECO:0007669"/>
    <property type="project" value="UniProtKB-KW"/>
</dbReference>
<dbReference type="PANTHER" id="PTHR11207:SF0">
    <property type="entry name" value="RIBONUCLEASE 3"/>
    <property type="match status" value="1"/>
</dbReference>
<dbReference type="AlphaFoldDB" id="A0AAJ0G8V3"/>
<organism evidence="4 5">
    <name type="scientific">Extremus antarcticus</name>
    <dbReference type="NCBI Taxonomy" id="702011"/>
    <lineage>
        <taxon>Eukaryota</taxon>
        <taxon>Fungi</taxon>
        <taxon>Dikarya</taxon>
        <taxon>Ascomycota</taxon>
        <taxon>Pezizomycotina</taxon>
        <taxon>Dothideomycetes</taxon>
        <taxon>Dothideomycetidae</taxon>
        <taxon>Mycosphaerellales</taxon>
        <taxon>Extremaceae</taxon>
        <taxon>Extremus</taxon>
    </lineage>
</organism>
<evidence type="ECO:0000313" key="4">
    <source>
        <dbReference type="EMBL" id="KAK3053753.1"/>
    </source>
</evidence>
<dbReference type="Pfam" id="PF00636">
    <property type="entry name" value="Ribonuclease_3"/>
    <property type="match status" value="1"/>
</dbReference>
<feature type="compositionally biased region" description="Basic and acidic residues" evidence="2">
    <location>
        <begin position="321"/>
        <end position="334"/>
    </location>
</feature>
<feature type="compositionally biased region" description="Polar residues" evidence="2">
    <location>
        <begin position="1"/>
        <end position="10"/>
    </location>
</feature>
<dbReference type="InterPro" id="IPR000999">
    <property type="entry name" value="RNase_III_dom"/>
</dbReference>
<gene>
    <name evidence="4" type="ORF">LTR09_005033</name>
</gene>
<dbReference type="PROSITE" id="PS00517">
    <property type="entry name" value="RNASE_3_1"/>
    <property type="match status" value="1"/>
</dbReference>
<dbReference type="InterPro" id="IPR036389">
    <property type="entry name" value="RNase_III_sf"/>
</dbReference>
<evidence type="ECO:0000259" key="3">
    <source>
        <dbReference type="PROSITE" id="PS50142"/>
    </source>
</evidence>
<keyword evidence="5" id="KW-1185">Reference proteome</keyword>
<dbReference type="Proteomes" id="UP001271007">
    <property type="component" value="Unassembled WGS sequence"/>
</dbReference>
<protein>
    <recommendedName>
        <fullName evidence="3">RNase III domain-containing protein</fullName>
    </recommendedName>
</protein>
<reference evidence="4" key="1">
    <citation type="submission" date="2023-04" db="EMBL/GenBank/DDBJ databases">
        <title>Black Yeasts Isolated from many extreme environments.</title>
        <authorList>
            <person name="Coleine C."/>
            <person name="Stajich J.E."/>
            <person name="Selbmann L."/>
        </authorList>
    </citation>
    <scope>NUCLEOTIDE SEQUENCE</scope>
    <source>
        <strain evidence="4">CCFEE 5312</strain>
    </source>
</reference>
<dbReference type="PANTHER" id="PTHR11207">
    <property type="entry name" value="RIBONUCLEASE III"/>
    <property type="match status" value="1"/>
</dbReference>
<dbReference type="GO" id="GO:0006364">
    <property type="term" value="P:rRNA processing"/>
    <property type="evidence" value="ECO:0007669"/>
    <property type="project" value="TreeGrafter"/>
</dbReference>
<dbReference type="Gene3D" id="3.30.160.20">
    <property type="match status" value="1"/>
</dbReference>
<feature type="region of interest" description="Disordered" evidence="2">
    <location>
        <begin position="321"/>
        <end position="342"/>
    </location>
</feature>
<sequence length="342" mass="37978">MKRSHPSNADSVPPQPKKAKQDHSNGPTYASVPAYTPFTVSTRLPPLPPVTNPELTTAIFTHRSTVSYSRTTTSSTPALTYDRLEFLGDAYIELIATRLIYARFPYLPVGRQSQLRELVVKNETLAEYSRAYGFDKRVEVGALDRMVEEGKQRGNKGFNKVLGDLFEAYVAAVVLSDAEEGFAVVEKWLTGLWAGKLEEAVRGEVPGTKLRHEEGEVDMSKVYDPAAKAELQRRVMGKEVKLSYEADRPFLELKGDQLGQNRHFVALYLTGYGYERKLLGKGEGRNKVEAGSWAATEAMYGETKELVEECAEKLKVVKKAKEEDRARKAAEKEAAAAGSPPK</sequence>
<dbReference type="CDD" id="cd00593">
    <property type="entry name" value="RIBOc"/>
    <property type="match status" value="1"/>
</dbReference>
<dbReference type="PROSITE" id="PS50142">
    <property type="entry name" value="RNASE_3_2"/>
    <property type="match status" value="1"/>
</dbReference>
<feature type="domain" description="RNase III" evidence="3">
    <location>
        <begin position="50"/>
        <end position="178"/>
    </location>
</feature>
<name>A0AAJ0G8V3_9PEZI</name>
<feature type="region of interest" description="Disordered" evidence="2">
    <location>
        <begin position="1"/>
        <end position="32"/>
    </location>
</feature>
<dbReference type="GO" id="GO:0006369">
    <property type="term" value="P:termination of RNA polymerase II transcription"/>
    <property type="evidence" value="ECO:0007669"/>
    <property type="project" value="TreeGrafter"/>
</dbReference>
<dbReference type="EMBL" id="JAWDJX010000014">
    <property type="protein sequence ID" value="KAK3053753.1"/>
    <property type="molecule type" value="Genomic_DNA"/>
</dbReference>
<dbReference type="GO" id="GO:0004525">
    <property type="term" value="F:ribonuclease III activity"/>
    <property type="evidence" value="ECO:0007669"/>
    <property type="project" value="InterPro"/>
</dbReference>
<comment type="caution">
    <text evidence="4">The sequence shown here is derived from an EMBL/GenBank/DDBJ whole genome shotgun (WGS) entry which is preliminary data.</text>
</comment>
<evidence type="ECO:0000256" key="1">
    <source>
        <dbReference type="ARBA" id="ARBA00022884"/>
    </source>
</evidence>
<dbReference type="GO" id="GO:0034475">
    <property type="term" value="P:U4 snRNA 3'-end processing"/>
    <property type="evidence" value="ECO:0007669"/>
    <property type="project" value="TreeGrafter"/>
</dbReference>
<evidence type="ECO:0000256" key="2">
    <source>
        <dbReference type="SAM" id="MobiDB-lite"/>
    </source>
</evidence>
<accession>A0AAJ0G8V3</accession>
<evidence type="ECO:0000313" key="5">
    <source>
        <dbReference type="Proteomes" id="UP001271007"/>
    </source>
</evidence>
<dbReference type="SMART" id="SM00535">
    <property type="entry name" value="RIBOc"/>
    <property type="match status" value="1"/>
</dbReference>
<dbReference type="GO" id="GO:0005654">
    <property type="term" value="C:nucleoplasm"/>
    <property type="evidence" value="ECO:0007669"/>
    <property type="project" value="TreeGrafter"/>
</dbReference>
<proteinExistence type="predicted"/>
<dbReference type="Gene3D" id="1.10.1520.10">
    <property type="entry name" value="Ribonuclease III domain"/>
    <property type="match status" value="1"/>
</dbReference>
<dbReference type="SUPFAM" id="SSF69065">
    <property type="entry name" value="RNase III domain-like"/>
    <property type="match status" value="1"/>
</dbReference>